<sequence length="484" mass="53352">MSVNVAGIELGQRIEMQPFWPTLTILFLGSFVGMYHIASLNISLPAFISIFGTDLHTAQWLVSGFTLASGVIAPVSGYAGDRFGNKNLFLLALAGITISSFLSGLAWNIYALIVFRVIQGVFCGLIQVVSLAMIYQMIPREKQPFAVSIWSFATVLGTAVSPTISGWLLGYHWQWMFLVTVPLGLIVWLVGWRVLPVVSSSSHLKLDSLGLALAVTGSLSLLLLFGNFHQWGISSPTTWFTLLLSLTSGLWFVLHVLKSKQPLLELRLFKSRAFTMSLCISLIFSVGLYTGIYFVPLYLQEVKGLTPYEVGLVFIPAAVLLTAGTFVAGRFYNKPGPVALITAGSMFMVCTMFQFSYLKADTSLLFIIILLALRNFGTGLSMSPLTNIGMMNIPRELSSHASALINWLRQVFSAIVIGLFTSIYYRRYDVHLAQLMEGADRREASFHSAAYILGINDVFLIASITVCLVIPMVWLLRGQSKYGE</sequence>
<keyword evidence="7 8" id="KW-0472">Membrane</keyword>
<evidence type="ECO:0000256" key="6">
    <source>
        <dbReference type="ARBA" id="ARBA00022989"/>
    </source>
</evidence>
<evidence type="ECO:0000313" key="10">
    <source>
        <dbReference type="EMBL" id="MBP1994469.1"/>
    </source>
</evidence>
<evidence type="ECO:0000256" key="2">
    <source>
        <dbReference type="ARBA" id="ARBA00008537"/>
    </source>
</evidence>
<dbReference type="PANTHER" id="PTHR42718">
    <property type="entry name" value="MAJOR FACILITATOR SUPERFAMILY MULTIDRUG TRANSPORTER MFSC"/>
    <property type="match status" value="1"/>
</dbReference>
<evidence type="ECO:0000256" key="5">
    <source>
        <dbReference type="ARBA" id="ARBA00022692"/>
    </source>
</evidence>
<dbReference type="InterPro" id="IPR011701">
    <property type="entry name" value="MFS"/>
</dbReference>
<dbReference type="Gene3D" id="1.20.1250.20">
    <property type="entry name" value="MFS general substrate transporter like domains"/>
    <property type="match status" value="1"/>
</dbReference>
<proteinExistence type="inferred from homology"/>
<keyword evidence="6 8" id="KW-1133">Transmembrane helix</keyword>
<dbReference type="Proteomes" id="UP001519287">
    <property type="component" value="Unassembled WGS sequence"/>
</dbReference>
<evidence type="ECO:0000256" key="3">
    <source>
        <dbReference type="ARBA" id="ARBA00022448"/>
    </source>
</evidence>
<feature type="transmembrane region" description="Helical" evidence="8">
    <location>
        <begin position="338"/>
        <end position="358"/>
    </location>
</feature>
<feature type="transmembrane region" description="Helical" evidence="8">
    <location>
        <begin position="175"/>
        <end position="195"/>
    </location>
</feature>
<evidence type="ECO:0000256" key="1">
    <source>
        <dbReference type="ARBA" id="ARBA00004651"/>
    </source>
</evidence>
<gene>
    <name evidence="10" type="ORF">J2Z66_006105</name>
</gene>
<dbReference type="RefSeq" id="WP_245375929.1">
    <property type="nucleotide sequence ID" value="NZ_JAGGLB010000025.1"/>
</dbReference>
<dbReference type="InterPro" id="IPR004638">
    <property type="entry name" value="EmrB-like"/>
</dbReference>
<evidence type="ECO:0000256" key="7">
    <source>
        <dbReference type="ARBA" id="ARBA00023136"/>
    </source>
</evidence>
<dbReference type="Gene3D" id="1.20.1720.10">
    <property type="entry name" value="Multidrug resistance protein D"/>
    <property type="match status" value="1"/>
</dbReference>
<dbReference type="Pfam" id="PF07690">
    <property type="entry name" value="MFS_1"/>
    <property type="match status" value="1"/>
</dbReference>
<dbReference type="PROSITE" id="PS50850">
    <property type="entry name" value="MFS"/>
    <property type="match status" value="1"/>
</dbReference>
<accession>A0ABS4J6Q6</accession>
<feature type="transmembrane region" description="Helical" evidence="8">
    <location>
        <begin position="58"/>
        <end position="76"/>
    </location>
</feature>
<dbReference type="NCBIfam" id="TIGR00711">
    <property type="entry name" value="efflux_EmrB"/>
    <property type="match status" value="1"/>
</dbReference>
<keyword evidence="3" id="KW-0813">Transport</keyword>
<dbReference type="InterPro" id="IPR020846">
    <property type="entry name" value="MFS_dom"/>
</dbReference>
<evidence type="ECO:0000259" key="9">
    <source>
        <dbReference type="PROSITE" id="PS50850"/>
    </source>
</evidence>
<evidence type="ECO:0000313" key="11">
    <source>
        <dbReference type="Proteomes" id="UP001519287"/>
    </source>
</evidence>
<feature type="transmembrane region" description="Helical" evidence="8">
    <location>
        <begin position="278"/>
        <end position="299"/>
    </location>
</feature>
<dbReference type="InterPro" id="IPR036259">
    <property type="entry name" value="MFS_trans_sf"/>
</dbReference>
<feature type="transmembrane region" description="Helical" evidence="8">
    <location>
        <begin position="88"/>
        <end position="107"/>
    </location>
</feature>
<dbReference type="EMBL" id="JAGGLB010000025">
    <property type="protein sequence ID" value="MBP1994469.1"/>
    <property type="molecule type" value="Genomic_DNA"/>
</dbReference>
<feature type="transmembrane region" description="Helical" evidence="8">
    <location>
        <begin position="113"/>
        <end position="135"/>
    </location>
</feature>
<feature type="transmembrane region" description="Helical" evidence="8">
    <location>
        <begin position="19"/>
        <end position="38"/>
    </location>
</feature>
<feature type="transmembrane region" description="Helical" evidence="8">
    <location>
        <begin position="407"/>
        <end position="428"/>
    </location>
</feature>
<name>A0ABS4J6Q6_9BACL</name>
<reference evidence="10 11" key="1">
    <citation type="submission" date="2021-03" db="EMBL/GenBank/DDBJ databases">
        <title>Genomic Encyclopedia of Type Strains, Phase IV (KMG-IV): sequencing the most valuable type-strain genomes for metagenomic binning, comparative biology and taxonomic classification.</title>
        <authorList>
            <person name="Goeker M."/>
        </authorList>
    </citation>
    <scope>NUCLEOTIDE SEQUENCE [LARGE SCALE GENOMIC DNA]</scope>
    <source>
        <strain evidence="10 11">DSM 26048</strain>
    </source>
</reference>
<feature type="transmembrane region" description="Helical" evidence="8">
    <location>
        <begin position="311"/>
        <end position="331"/>
    </location>
</feature>
<feature type="transmembrane region" description="Helical" evidence="8">
    <location>
        <begin position="448"/>
        <end position="476"/>
    </location>
</feature>
<dbReference type="PANTHER" id="PTHR42718:SF9">
    <property type="entry name" value="MAJOR FACILITATOR SUPERFAMILY MULTIDRUG TRANSPORTER MFSC"/>
    <property type="match status" value="1"/>
</dbReference>
<feature type="transmembrane region" description="Helical" evidence="8">
    <location>
        <begin position="207"/>
        <end position="226"/>
    </location>
</feature>
<feature type="transmembrane region" description="Helical" evidence="8">
    <location>
        <begin position="147"/>
        <end position="169"/>
    </location>
</feature>
<keyword evidence="5 8" id="KW-0812">Transmembrane</keyword>
<feature type="transmembrane region" description="Helical" evidence="8">
    <location>
        <begin position="364"/>
        <end position="386"/>
    </location>
</feature>
<feature type="transmembrane region" description="Helical" evidence="8">
    <location>
        <begin position="238"/>
        <end position="257"/>
    </location>
</feature>
<organism evidence="10 11">
    <name type="scientific">Paenibacillus eucommiae</name>
    <dbReference type="NCBI Taxonomy" id="1355755"/>
    <lineage>
        <taxon>Bacteria</taxon>
        <taxon>Bacillati</taxon>
        <taxon>Bacillota</taxon>
        <taxon>Bacilli</taxon>
        <taxon>Bacillales</taxon>
        <taxon>Paenibacillaceae</taxon>
        <taxon>Paenibacillus</taxon>
    </lineage>
</organism>
<comment type="caution">
    <text evidence="10">The sequence shown here is derived from an EMBL/GenBank/DDBJ whole genome shotgun (WGS) entry which is preliminary data.</text>
</comment>
<comment type="subcellular location">
    <subcellularLocation>
        <location evidence="1">Cell membrane</location>
        <topology evidence="1">Multi-pass membrane protein</topology>
    </subcellularLocation>
</comment>
<feature type="domain" description="Major facilitator superfamily (MFS) profile" evidence="9">
    <location>
        <begin position="22"/>
        <end position="481"/>
    </location>
</feature>
<evidence type="ECO:0000256" key="4">
    <source>
        <dbReference type="ARBA" id="ARBA00022475"/>
    </source>
</evidence>
<dbReference type="SUPFAM" id="SSF103473">
    <property type="entry name" value="MFS general substrate transporter"/>
    <property type="match status" value="1"/>
</dbReference>
<protein>
    <submittedName>
        <fullName evidence="10">EmrB/QacA subfamily drug resistance transporter</fullName>
    </submittedName>
</protein>
<keyword evidence="11" id="KW-1185">Reference proteome</keyword>
<evidence type="ECO:0000256" key="8">
    <source>
        <dbReference type="SAM" id="Phobius"/>
    </source>
</evidence>
<comment type="similarity">
    <text evidence="2">Belongs to the major facilitator superfamily. EmrB family.</text>
</comment>
<keyword evidence="4" id="KW-1003">Cell membrane</keyword>